<name>A0A1M5NKB8_9BRAD</name>
<sequence length="50" mass="5821">MNGQPTLVRVEQHQLASRNIDGALMYPGTWKFTWVKAPHMPWVLVRMEQA</sequence>
<protein>
    <submittedName>
        <fullName evidence="1">Uncharacterized protein</fullName>
    </submittedName>
</protein>
<evidence type="ECO:0000313" key="2">
    <source>
        <dbReference type="Proteomes" id="UP000189796"/>
    </source>
</evidence>
<proteinExistence type="predicted"/>
<dbReference type="Proteomes" id="UP000189796">
    <property type="component" value="Chromosome I"/>
</dbReference>
<evidence type="ECO:0000313" key="1">
    <source>
        <dbReference type="EMBL" id="SHG89952.1"/>
    </source>
</evidence>
<dbReference type="AlphaFoldDB" id="A0A1M5NKB8"/>
<gene>
    <name evidence="1" type="ORF">SAMN05443248_3028</name>
</gene>
<organism evidence="1 2">
    <name type="scientific">Bradyrhizobium erythrophlei</name>
    <dbReference type="NCBI Taxonomy" id="1437360"/>
    <lineage>
        <taxon>Bacteria</taxon>
        <taxon>Pseudomonadati</taxon>
        <taxon>Pseudomonadota</taxon>
        <taxon>Alphaproteobacteria</taxon>
        <taxon>Hyphomicrobiales</taxon>
        <taxon>Nitrobacteraceae</taxon>
        <taxon>Bradyrhizobium</taxon>
    </lineage>
</organism>
<reference evidence="1 2" key="1">
    <citation type="submission" date="2016-11" db="EMBL/GenBank/DDBJ databases">
        <authorList>
            <person name="Jaros S."/>
            <person name="Januszkiewicz K."/>
            <person name="Wedrychowicz H."/>
        </authorList>
    </citation>
    <scope>NUCLEOTIDE SEQUENCE [LARGE SCALE GENOMIC DNA]</scope>
    <source>
        <strain evidence="1 2">GAS138</strain>
    </source>
</reference>
<accession>A0A1M5NKB8</accession>
<dbReference type="EMBL" id="LT670817">
    <property type="protein sequence ID" value="SHG89952.1"/>
    <property type="molecule type" value="Genomic_DNA"/>
</dbReference>
<dbReference type="RefSeq" id="WP_154072241.1">
    <property type="nucleotide sequence ID" value="NZ_LT670817.1"/>
</dbReference>